<dbReference type="eggNOG" id="ENOG502S8NT">
    <property type="taxonomic scope" value="Eukaryota"/>
</dbReference>
<dbReference type="PANTHER" id="PTHR34370">
    <property type="entry name" value="OS04G0600100 PROTEIN"/>
    <property type="match status" value="1"/>
</dbReference>
<accession>D8U5C1</accession>
<protein>
    <submittedName>
        <fullName evidence="3">Uncharacterized protein</fullName>
    </submittedName>
</protein>
<feature type="region of interest" description="Disordered" evidence="1">
    <location>
        <begin position="1"/>
        <end position="24"/>
    </location>
</feature>
<feature type="transmembrane region" description="Helical" evidence="2">
    <location>
        <begin position="83"/>
        <end position="105"/>
    </location>
</feature>
<sequence>MTYRADATQRGAVHQDLEQHRHKPSSCGISPSSAIFPYLCQHDVLEGETGNGTSPGLLGRIKRFFLGDKLDKEKLAQLGMGAFASYGFISNVTYCTCLGIAWISFVRATGTSPLAAGQWPAFLGFYAGLWTVQNFARPLRFSLAIAMAPVFERLILWVSNTTGLSKRFAFGLYLLCFSFVTVTVTFGTIYVLGGFPPTTA</sequence>
<keyword evidence="2" id="KW-1133">Transmembrane helix</keyword>
<keyword evidence="2" id="KW-0472">Membrane</keyword>
<dbReference type="Proteomes" id="UP000001058">
    <property type="component" value="Unassembled WGS sequence"/>
</dbReference>
<dbReference type="GeneID" id="9616956"/>
<proteinExistence type="predicted"/>
<dbReference type="PANTHER" id="PTHR34370:SF1">
    <property type="entry name" value="OS04G0600100 PROTEIN"/>
    <property type="match status" value="1"/>
</dbReference>
<evidence type="ECO:0000313" key="4">
    <source>
        <dbReference type="Proteomes" id="UP000001058"/>
    </source>
</evidence>
<keyword evidence="4" id="KW-1185">Reference proteome</keyword>
<dbReference type="RefSeq" id="XP_002953800.1">
    <property type="nucleotide sequence ID" value="XM_002953754.1"/>
</dbReference>
<dbReference type="EMBL" id="GL378359">
    <property type="protein sequence ID" value="EFJ45124.1"/>
    <property type="molecule type" value="Genomic_DNA"/>
</dbReference>
<evidence type="ECO:0000313" key="3">
    <source>
        <dbReference type="EMBL" id="EFJ45124.1"/>
    </source>
</evidence>
<organism evidence="4">
    <name type="scientific">Volvox carteri f. nagariensis</name>
    <dbReference type="NCBI Taxonomy" id="3068"/>
    <lineage>
        <taxon>Eukaryota</taxon>
        <taxon>Viridiplantae</taxon>
        <taxon>Chlorophyta</taxon>
        <taxon>core chlorophytes</taxon>
        <taxon>Chlorophyceae</taxon>
        <taxon>CS clade</taxon>
        <taxon>Chlamydomonadales</taxon>
        <taxon>Volvocaceae</taxon>
        <taxon>Volvox</taxon>
    </lineage>
</organism>
<name>D8U5C1_VOLCA</name>
<dbReference type="AlphaFoldDB" id="D8U5C1"/>
<dbReference type="STRING" id="3068.D8U5C1"/>
<gene>
    <name evidence="3" type="ORF">VOLCADRAFT_94642</name>
</gene>
<evidence type="ECO:0000256" key="1">
    <source>
        <dbReference type="SAM" id="MobiDB-lite"/>
    </source>
</evidence>
<keyword evidence="2" id="KW-0812">Transmembrane</keyword>
<dbReference type="OrthoDB" id="496991at2759"/>
<feature type="transmembrane region" description="Helical" evidence="2">
    <location>
        <begin position="170"/>
        <end position="192"/>
    </location>
</feature>
<dbReference type="InParanoid" id="D8U5C1"/>
<dbReference type="KEGG" id="vcn:VOLCADRAFT_94642"/>
<reference evidence="3 4" key="1">
    <citation type="journal article" date="2010" name="Science">
        <title>Genomic analysis of organismal complexity in the multicellular green alga Volvox carteri.</title>
        <authorList>
            <person name="Prochnik S.E."/>
            <person name="Umen J."/>
            <person name="Nedelcu A.M."/>
            <person name="Hallmann A."/>
            <person name="Miller S.M."/>
            <person name="Nishii I."/>
            <person name="Ferris P."/>
            <person name="Kuo A."/>
            <person name="Mitros T."/>
            <person name="Fritz-Laylin L.K."/>
            <person name="Hellsten U."/>
            <person name="Chapman J."/>
            <person name="Simakov O."/>
            <person name="Rensing S.A."/>
            <person name="Terry A."/>
            <person name="Pangilinan J."/>
            <person name="Kapitonov V."/>
            <person name="Jurka J."/>
            <person name="Salamov A."/>
            <person name="Shapiro H."/>
            <person name="Schmutz J."/>
            <person name="Grimwood J."/>
            <person name="Lindquist E."/>
            <person name="Lucas S."/>
            <person name="Grigoriev I.V."/>
            <person name="Schmitt R."/>
            <person name="Kirk D."/>
            <person name="Rokhsar D.S."/>
        </authorList>
    </citation>
    <scope>NUCLEOTIDE SEQUENCE [LARGE SCALE GENOMIC DNA]</scope>
    <source>
        <strain evidence="4">f. Nagariensis / Eve</strain>
    </source>
</reference>
<evidence type="ECO:0000256" key="2">
    <source>
        <dbReference type="SAM" id="Phobius"/>
    </source>
</evidence>